<evidence type="ECO:0000313" key="1">
    <source>
        <dbReference type="EMBL" id="SDY27745.1"/>
    </source>
</evidence>
<proteinExistence type="predicted"/>
<keyword evidence="2" id="KW-1185">Reference proteome</keyword>
<reference evidence="2" key="1">
    <citation type="submission" date="2016-10" db="EMBL/GenBank/DDBJ databases">
        <authorList>
            <person name="Varghese N."/>
            <person name="Submissions S."/>
        </authorList>
    </citation>
    <scope>NUCLEOTIDE SEQUENCE [LARGE SCALE GENOMIC DNA]</scope>
    <source>
        <strain evidence="2">SP</strain>
    </source>
</reference>
<name>A0A1H3IK34_9BACI</name>
<evidence type="ECO:0000313" key="2">
    <source>
        <dbReference type="Proteomes" id="UP000198935"/>
    </source>
</evidence>
<dbReference type="AlphaFoldDB" id="A0A1H3IK34"/>
<dbReference type="EMBL" id="FNPI01000001">
    <property type="protein sequence ID" value="SDY27745.1"/>
    <property type="molecule type" value="Genomic_DNA"/>
</dbReference>
<protein>
    <submittedName>
        <fullName evidence="1">Uncharacterized protein</fullName>
    </submittedName>
</protein>
<organism evidence="1 2">
    <name type="scientific">Evansella caseinilytica</name>
    <dbReference type="NCBI Taxonomy" id="1503961"/>
    <lineage>
        <taxon>Bacteria</taxon>
        <taxon>Bacillati</taxon>
        <taxon>Bacillota</taxon>
        <taxon>Bacilli</taxon>
        <taxon>Bacillales</taxon>
        <taxon>Bacillaceae</taxon>
        <taxon>Evansella</taxon>
    </lineage>
</organism>
<dbReference type="Proteomes" id="UP000198935">
    <property type="component" value="Unassembled WGS sequence"/>
</dbReference>
<sequence length="39" mass="4483">MRLEIRGAGKGFMLQYTGFSITLFINGRAWKEIVDGYDK</sequence>
<gene>
    <name evidence="1" type="ORF">SAMN05421736_101844</name>
</gene>
<accession>A0A1H3IK34</accession>